<evidence type="ECO:0000259" key="5">
    <source>
        <dbReference type="PROSITE" id="PS50025"/>
    </source>
</evidence>
<keyword evidence="1 4" id="KW-0245">EGF-like domain</keyword>
<dbReference type="Proteomes" id="UP000678393">
    <property type="component" value="Unassembled WGS sequence"/>
</dbReference>
<dbReference type="InterPro" id="IPR001881">
    <property type="entry name" value="EGF-like_Ca-bd_dom"/>
</dbReference>
<keyword evidence="2" id="KW-0677">Repeat</keyword>
<feature type="domain" description="Laminin G" evidence="5">
    <location>
        <begin position="1"/>
        <end position="159"/>
    </location>
</feature>
<dbReference type="Pfam" id="PF02210">
    <property type="entry name" value="Laminin_G_2"/>
    <property type="match status" value="2"/>
</dbReference>
<feature type="disulfide bond" evidence="4">
    <location>
        <begin position="187"/>
        <end position="196"/>
    </location>
</feature>
<feature type="non-terminal residue" evidence="7">
    <location>
        <position position="518"/>
    </location>
</feature>
<reference evidence="7" key="1">
    <citation type="submission" date="2021-04" db="EMBL/GenBank/DDBJ databases">
        <authorList>
            <consortium name="Molecular Ecology Group"/>
        </authorList>
    </citation>
    <scope>NUCLEOTIDE SEQUENCE</scope>
</reference>
<dbReference type="PANTHER" id="PTHR15036:SF85">
    <property type="entry name" value="SP2353, ISOFORM A"/>
    <property type="match status" value="1"/>
</dbReference>
<dbReference type="CDD" id="cd00054">
    <property type="entry name" value="EGF_CA"/>
    <property type="match status" value="2"/>
</dbReference>
<dbReference type="InterPro" id="IPR000742">
    <property type="entry name" value="EGF"/>
</dbReference>
<dbReference type="PROSITE" id="PS01186">
    <property type="entry name" value="EGF_2"/>
    <property type="match status" value="2"/>
</dbReference>
<dbReference type="Gene3D" id="2.10.25.10">
    <property type="entry name" value="Laminin"/>
    <property type="match status" value="2"/>
</dbReference>
<sequence length="518" mass="56772">KELIISVEFKPESPNGLLLFSSESSDVCTHFFSVVLEDGFVVYRFGCGTNVAVLKSSVRVILAARNKLVVARLDTRGSLQLNADQQVEGHYQGEYKRLSPSLLVYLGGHSDMAAVFSHVATKHKFVGCIQGIAVSGNVIDFRRKLQSGELKLGANVGECSEHVCDGVTCLNGGTCAVKSADQHVCLCPLGFHGDSCQEDSPVHIPYFSGHSYLEFPGLERSVLSYTEIVIVFKPTSEDGTLLYNGYSRGTDGDFISLSMQGGHLEFRFDLGTGPAVIRSSEPLVMNVWHLVRASRTGLMGTLDVDGQVQRTGQAEGAYTQLTLLDGLFLGGHPHYEHTSRHANLTKSFTGCLQKVAINKQVINLLSGAVTGVNVEPCSHPCTGRPCMNGGDCKPHLDTYMCSCPIGFGNTNCEEVQEYLPNKPMFKGQSYLVYKDKEITKRVAGSRMDLQVYIRPRGRDGLLFWSGEDQNSKSSKDYIALGFYGGSLQLRYNLGSGEALIGYNDSRLFDGRWHFIRVQ</sequence>
<comment type="caution">
    <text evidence="7">The sequence shown here is derived from an EMBL/GenBank/DDBJ whole genome shotgun (WGS) entry which is preliminary data.</text>
</comment>
<dbReference type="Pfam" id="PF12661">
    <property type="entry name" value="hEGF"/>
    <property type="match status" value="2"/>
</dbReference>
<dbReference type="SMART" id="SM00181">
    <property type="entry name" value="EGF"/>
    <property type="match status" value="2"/>
</dbReference>
<feature type="domain" description="Laminin G" evidence="5">
    <location>
        <begin position="202"/>
        <end position="381"/>
    </location>
</feature>
<feature type="domain" description="EGF-like" evidence="6">
    <location>
        <begin position="160"/>
        <end position="197"/>
    </location>
</feature>
<comment type="caution">
    <text evidence="4">Lacks conserved residue(s) required for the propagation of feature annotation.</text>
</comment>
<feature type="domain" description="EGF-like" evidence="6">
    <location>
        <begin position="378"/>
        <end position="413"/>
    </location>
</feature>
<protein>
    <submittedName>
        <fullName evidence="7">Uncharacterized protein</fullName>
    </submittedName>
</protein>
<dbReference type="CDD" id="cd00110">
    <property type="entry name" value="LamG"/>
    <property type="match status" value="3"/>
</dbReference>
<gene>
    <name evidence="7" type="ORF">CUNI_LOCUS7196</name>
</gene>
<dbReference type="SUPFAM" id="SSF49899">
    <property type="entry name" value="Concanavalin A-like lectins/glucanases"/>
    <property type="match status" value="3"/>
</dbReference>
<keyword evidence="3 4" id="KW-1015">Disulfide bond</keyword>
<dbReference type="Pfam" id="PF00054">
    <property type="entry name" value="Laminin_G_1"/>
    <property type="match status" value="1"/>
</dbReference>
<dbReference type="Gene3D" id="2.60.120.200">
    <property type="match status" value="3"/>
</dbReference>
<name>A0A8S3YZR9_9EUPU</name>
<dbReference type="SMART" id="SM00282">
    <property type="entry name" value="LamG"/>
    <property type="match status" value="2"/>
</dbReference>
<dbReference type="InterPro" id="IPR013032">
    <property type="entry name" value="EGF-like_CS"/>
</dbReference>
<organism evidence="7 8">
    <name type="scientific">Candidula unifasciata</name>
    <dbReference type="NCBI Taxonomy" id="100452"/>
    <lineage>
        <taxon>Eukaryota</taxon>
        <taxon>Metazoa</taxon>
        <taxon>Spiralia</taxon>
        <taxon>Lophotrochozoa</taxon>
        <taxon>Mollusca</taxon>
        <taxon>Gastropoda</taxon>
        <taxon>Heterobranchia</taxon>
        <taxon>Euthyneura</taxon>
        <taxon>Panpulmonata</taxon>
        <taxon>Eupulmonata</taxon>
        <taxon>Stylommatophora</taxon>
        <taxon>Helicina</taxon>
        <taxon>Helicoidea</taxon>
        <taxon>Geomitridae</taxon>
        <taxon>Candidula</taxon>
    </lineage>
</organism>
<evidence type="ECO:0000259" key="6">
    <source>
        <dbReference type="PROSITE" id="PS50026"/>
    </source>
</evidence>
<evidence type="ECO:0000256" key="3">
    <source>
        <dbReference type="ARBA" id="ARBA00023157"/>
    </source>
</evidence>
<feature type="domain" description="Laminin G" evidence="5">
    <location>
        <begin position="420"/>
        <end position="518"/>
    </location>
</feature>
<evidence type="ECO:0000313" key="7">
    <source>
        <dbReference type="EMBL" id="CAG5121638.1"/>
    </source>
</evidence>
<feature type="non-terminal residue" evidence="7">
    <location>
        <position position="1"/>
    </location>
</feature>
<dbReference type="PROSITE" id="PS00022">
    <property type="entry name" value="EGF_1"/>
    <property type="match status" value="1"/>
</dbReference>
<dbReference type="PROSITE" id="PS50026">
    <property type="entry name" value="EGF_3"/>
    <property type="match status" value="2"/>
</dbReference>
<evidence type="ECO:0000313" key="8">
    <source>
        <dbReference type="Proteomes" id="UP000678393"/>
    </source>
</evidence>
<dbReference type="InterPro" id="IPR050372">
    <property type="entry name" value="Neurexin-related_CASP"/>
</dbReference>
<evidence type="ECO:0000256" key="2">
    <source>
        <dbReference type="ARBA" id="ARBA00022737"/>
    </source>
</evidence>
<keyword evidence="8" id="KW-1185">Reference proteome</keyword>
<dbReference type="EMBL" id="CAJHNH020001127">
    <property type="protein sequence ID" value="CAG5121638.1"/>
    <property type="molecule type" value="Genomic_DNA"/>
</dbReference>
<dbReference type="PROSITE" id="PS50025">
    <property type="entry name" value="LAM_G_DOMAIN"/>
    <property type="match status" value="3"/>
</dbReference>
<dbReference type="AlphaFoldDB" id="A0A8S3YZR9"/>
<dbReference type="SMART" id="SM00179">
    <property type="entry name" value="EGF_CA"/>
    <property type="match status" value="2"/>
</dbReference>
<dbReference type="GO" id="GO:0016020">
    <property type="term" value="C:membrane"/>
    <property type="evidence" value="ECO:0007669"/>
    <property type="project" value="UniProtKB-SubCell"/>
</dbReference>
<proteinExistence type="predicted"/>
<accession>A0A8S3YZR9</accession>
<dbReference type="InterPro" id="IPR001791">
    <property type="entry name" value="Laminin_G"/>
</dbReference>
<evidence type="ECO:0000256" key="4">
    <source>
        <dbReference type="PROSITE-ProRule" id="PRU00076"/>
    </source>
</evidence>
<dbReference type="GO" id="GO:0005509">
    <property type="term" value="F:calcium ion binding"/>
    <property type="evidence" value="ECO:0007669"/>
    <property type="project" value="InterPro"/>
</dbReference>
<dbReference type="InterPro" id="IPR013320">
    <property type="entry name" value="ConA-like_dom_sf"/>
</dbReference>
<dbReference type="OrthoDB" id="10014052at2759"/>
<evidence type="ECO:0000256" key="1">
    <source>
        <dbReference type="ARBA" id="ARBA00022536"/>
    </source>
</evidence>
<dbReference type="PANTHER" id="PTHR15036">
    <property type="entry name" value="PIKACHURIN-LIKE PROTEIN"/>
    <property type="match status" value="1"/>
</dbReference>
<feature type="disulfide bond" evidence="4">
    <location>
        <begin position="403"/>
        <end position="412"/>
    </location>
</feature>